<evidence type="ECO:0000259" key="8">
    <source>
        <dbReference type="PROSITE" id="PS50850"/>
    </source>
</evidence>
<feature type="transmembrane region" description="Helical" evidence="7">
    <location>
        <begin position="168"/>
        <end position="186"/>
    </location>
</feature>
<dbReference type="eggNOG" id="COG2814">
    <property type="taxonomic scope" value="Bacteria"/>
</dbReference>
<keyword evidence="3" id="KW-1003">Cell membrane</keyword>
<evidence type="ECO:0000256" key="3">
    <source>
        <dbReference type="ARBA" id="ARBA00022475"/>
    </source>
</evidence>
<dbReference type="EMBL" id="BAFE01000025">
    <property type="protein sequence ID" value="GAB47695.1"/>
    <property type="molecule type" value="Genomic_DNA"/>
</dbReference>
<feature type="transmembrane region" description="Helical" evidence="7">
    <location>
        <begin position="223"/>
        <end position="240"/>
    </location>
</feature>
<keyword evidence="6 7" id="KW-0472">Membrane</keyword>
<dbReference type="RefSeq" id="WP_009481593.1">
    <property type="nucleotide sequence ID" value="NZ_BAFE01000025.1"/>
</dbReference>
<feature type="transmembrane region" description="Helical" evidence="7">
    <location>
        <begin position="294"/>
        <end position="311"/>
    </location>
</feature>
<proteinExistence type="predicted"/>
<keyword evidence="10" id="KW-1185">Reference proteome</keyword>
<dbReference type="PRINTS" id="PR01036">
    <property type="entry name" value="TCRTETB"/>
</dbReference>
<evidence type="ECO:0000256" key="1">
    <source>
        <dbReference type="ARBA" id="ARBA00004651"/>
    </source>
</evidence>
<evidence type="ECO:0000256" key="7">
    <source>
        <dbReference type="SAM" id="Phobius"/>
    </source>
</evidence>
<name>H5UPN7_9MICO</name>
<feature type="transmembrane region" description="Helical" evidence="7">
    <location>
        <begin position="111"/>
        <end position="128"/>
    </location>
</feature>
<feature type="domain" description="Major facilitator superfamily (MFS) profile" evidence="8">
    <location>
        <begin position="12"/>
        <end position="454"/>
    </location>
</feature>
<feature type="transmembrane region" description="Helical" evidence="7">
    <location>
        <begin position="323"/>
        <end position="342"/>
    </location>
</feature>
<feature type="transmembrane region" description="Helical" evidence="7">
    <location>
        <begin position="53"/>
        <end position="72"/>
    </location>
</feature>
<dbReference type="InterPro" id="IPR020846">
    <property type="entry name" value="MFS_dom"/>
</dbReference>
<dbReference type="InterPro" id="IPR036259">
    <property type="entry name" value="MFS_trans_sf"/>
</dbReference>
<dbReference type="GO" id="GO:0022857">
    <property type="term" value="F:transmembrane transporter activity"/>
    <property type="evidence" value="ECO:0007669"/>
    <property type="project" value="InterPro"/>
</dbReference>
<dbReference type="InterPro" id="IPR011701">
    <property type="entry name" value="MFS"/>
</dbReference>
<gene>
    <name evidence="9" type="ORF">MOPEL_027_00060</name>
</gene>
<dbReference type="GO" id="GO:0005886">
    <property type="term" value="C:plasma membrane"/>
    <property type="evidence" value="ECO:0007669"/>
    <property type="project" value="UniProtKB-SubCell"/>
</dbReference>
<keyword evidence="4 7" id="KW-0812">Transmembrane</keyword>
<dbReference type="Pfam" id="PF07690">
    <property type="entry name" value="MFS_1"/>
    <property type="match status" value="1"/>
</dbReference>
<feature type="transmembrane region" description="Helical" evidence="7">
    <location>
        <begin position="198"/>
        <end position="217"/>
    </location>
</feature>
<feature type="transmembrane region" description="Helical" evidence="7">
    <location>
        <begin position="81"/>
        <end position="99"/>
    </location>
</feature>
<evidence type="ECO:0000313" key="9">
    <source>
        <dbReference type="EMBL" id="GAB47695.1"/>
    </source>
</evidence>
<accession>H5UPN7</accession>
<dbReference type="STRING" id="1089455.MOPEL_027_00060"/>
<dbReference type="PANTHER" id="PTHR42718">
    <property type="entry name" value="MAJOR FACILITATOR SUPERFAMILY MULTIDRUG TRANSPORTER MFSC"/>
    <property type="match status" value="1"/>
</dbReference>
<feature type="transmembrane region" description="Helical" evidence="7">
    <location>
        <begin position="140"/>
        <end position="162"/>
    </location>
</feature>
<dbReference type="OrthoDB" id="2081604at2"/>
<keyword evidence="2" id="KW-0813">Transport</keyword>
<dbReference type="Proteomes" id="UP000004367">
    <property type="component" value="Unassembled WGS sequence"/>
</dbReference>
<evidence type="ECO:0000256" key="6">
    <source>
        <dbReference type="ARBA" id="ARBA00023136"/>
    </source>
</evidence>
<keyword evidence="5 7" id="KW-1133">Transmembrane helix</keyword>
<comment type="caution">
    <text evidence="9">The sequence shown here is derived from an EMBL/GenBank/DDBJ whole genome shotgun (WGS) entry which is preliminary data.</text>
</comment>
<dbReference type="PROSITE" id="PS50850">
    <property type="entry name" value="MFS"/>
    <property type="match status" value="1"/>
</dbReference>
<feature type="transmembrane region" description="Helical" evidence="7">
    <location>
        <begin position="261"/>
        <end position="282"/>
    </location>
</feature>
<dbReference type="PANTHER" id="PTHR42718:SF46">
    <property type="entry name" value="BLR6921 PROTEIN"/>
    <property type="match status" value="1"/>
</dbReference>
<dbReference type="AlphaFoldDB" id="H5UPN7"/>
<dbReference type="SUPFAM" id="SSF103473">
    <property type="entry name" value="MFS general substrate transporter"/>
    <property type="match status" value="1"/>
</dbReference>
<evidence type="ECO:0000256" key="2">
    <source>
        <dbReference type="ARBA" id="ARBA00022448"/>
    </source>
</evidence>
<feature type="transmembrane region" description="Helical" evidence="7">
    <location>
        <begin position="427"/>
        <end position="446"/>
    </location>
</feature>
<sequence>MSTARLGAGPNPKRAVPVILFLFVFSLIIDNGFKFASKSIGDDLGLSASTVSLQATLAGVIIGIGAVVYAALADAVSMRKLLVAAVGLISVGSLVGYAGRASFEWVLTGRIIQTTGLAAAETLYVIYVTKYLPREDQKTYLGFSTAAFQSSLLLGAIASGFIATYVHWTVFFLVPLLCLLALPGVLRTVPVHEATANHVDVFGLFLIATVATGIMLYLQAFDWWWLIPVLVALPLFVWHVRHNPRAIVDPSFFAEPRYPSMLAVVFVLYSAQLAYLFMFPFLVGDLYGLPESDASLLLAPGYLCAVLVGILSGRIARVLDSAAAITLAIGMIVVALVGPAIAPEAGTWIFVVSFTLFGSGFALLYAPLVSTAIRDIPPAKSGVAIGFYNLTINIAIPLGIAATAALMDAKPSFLSWATGATTEQGVRYANVLWIIALAAVLALLVYRVAHAALARRDAALGRTEDPAEIAPTA</sequence>
<reference evidence="9 10" key="1">
    <citation type="submission" date="2012-02" db="EMBL/GenBank/DDBJ databases">
        <title>Whole genome shotgun sequence of Mobilicoccus pelagius NBRC 104925.</title>
        <authorList>
            <person name="Yoshida Y."/>
            <person name="Hosoyama A."/>
            <person name="Tsuchikane K."/>
            <person name="Katsumata H."/>
            <person name="Yamazaki S."/>
            <person name="Fujita N."/>
        </authorList>
    </citation>
    <scope>NUCLEOTIDE SEQUENCE [LARGE SCALE GENOMIC DNA]</scope>
    <source>
        <strain evidence="9 10">NBRC 104925</strain>
    </source>
</reference>
<feature type="transmembrane region" description="Helical" evidence="7">
    <location>
        <begin position="385"/>
        <end position="407"/>
    </location>
</feature>
<feature type="transmembrane region" description="Helical" evidence="7">
    <location>
        <begin position="15"/>
        <end position="33"/>
    </location>
</feature>
<evidence type="ECO:0000256" key="4">
    <source>
        <dbReference type="ARBA" id="ARBA00022692"/>
    </source>
</evidence>
<evidence type="ECO:0000256" key="5">
    <source>
        <dbReference type="ARBA" id="ARBA00022989"/>
    </source>
</evidence>
<protein>
    <submittedName>
        <fullName evidence="9">Putative drug resistance transporter</fullName>
    </submittedName>
</protein>
<dbReference type="Gene3D" id="1.20.1250.20">
    <property type="entry name" value="MFS general substrate transporter like domains"/>
    <property type="match status" value="2"/>
</dbReference>
<comment type="subcellular location">
    <subcellularLocation>
        <location evidence="1">Cell membrane</location>
        <topology evidence="1">Multi-pass membrane protein</topology>
    </subcellularLocation>
</comment>
<evidence type="ECO:0000313" key="10">
    <source>
        <dbReference type="Proteomes" id="UP000004367"/>
    </source>
</evidence>
<organism evidence="9 10">
    <name type="scientific">Mobilicoccus pelagius NBRC 104925</name>
    <dbReference type="NCBI Taxonomy" id="1089455"/>
    <lineage>
        <taxon>Bacteria</taxon>
        <taxon>Bacillati</taxon>
        <taxon>Actinomycetota</taxon>
        <taxon>Actinomycetes</taxon>
        <taxon>Micrococcales</taxon>
        <taxon>Dermatophilaceae</taxon>
        <taxon>Mobilicoccus</taxon>
    </lineage>
</organism>
<feature type="transmembrane region" description="Helical" evidence="7">
    <location>
        <begin position="348"/>
        <end position="373"/>
    </location>
</feature>